<reference evidence="2 3" key="1">
    <citation type="submission" date="2023-05" db="EMBL/GenBank/DDBJ databases">
        <title>B98-5 Cell Line De Novo Hybrid Assembly: An Optical Mapping Approach.</title>
        <authorList>
            <person name="Kananen K."/>
            <person name="Auerbach J.A."/>
            <person name="Kautto E."/>
            <person name="Blachly J.S."/>
        </authorList>
    </citation>
    <scope>NUCLEOTIDE SEQUENCE [LARGE SCALE GENOMIC DNA]</scope>
    <source>
        <strain evidence="2">B95-8</strain>
        <tissue evidence="2">Cell line</tissue>
    </source>
</reference>
<evidence type="ECO:0000313" key="2">
    <source>
        <dbReference type="EMBL" id="KAK2114066.1"/>
    </source>
</evidence>
<keyword evidence="3" id="KW-1185">Reference proteome</keyword>
<feature type="region of interest" description="Disordered" evidence="1">
    <location>
        <begin position="60"/>
        <end position="80"/>
    </location>
</feature>
<proteinExistence type="predicted"/>
<feature type="non-terminal residue" evidence="2">
    <location>
        <position position="1"/>
    </location>
</feature>
<feature type="region of interest" description="Disordered" evidence="1">
    <location>
        <begin position="1"/>
        <end position="23"/>
    </location>
</feature>
<sequence>KRGASLLTGARTPRGLRPSFPDSGWDWDAERGFPVAPLKSAVAWGGNGSPPGRLLRWRLRPAQSRPLSAPRASSAPAADA</sequence>
<feature type="non-terminal residue" evidence="2">
    <location>
        <position position="80"/>
    </location>
</feature>
<dbReference type="EMBL" id="JASSZA010000004">
    <property type="protein sequence ID" value="KAK2114066.1"/>
    <property type="molecule type" value="Genomic_DNA"/>
</dbReference>
<evidence type="ECO:0000256" key="1">
    <source>
        <dbReference type="SAM" id="MobiDB-lite"/>
    </source>
</evidence>
<gene>
    <name evidence="2" type="ORF">P7K49_008332</name>
</gene>
<protein>
    <submittedName>
        <fullName evidence="2">Uncharacterized protein</fullName>
    </submittedName>
</protein>
<evidence type="ECO:0000313" key="3">
    <source>
        <dbReference type="Proteomes" id="UP001266305"/>
    </source>
</evidence>
<dbReference type="Proteomes" id="UP001266305">
    <property type="component" value="Unassembled WGS sequence"/>
</dbReference>
<accession>A0ABQ9VY56</accession>
<name>A0ABQ9VY56_SAGOE</name>
<organism evidence="2 3">
    <name type="scientific">Saguinus oedipus</name>
    <name type="common">Cotton-top tamarin</name>
    <name type="synonym">Oedipomidas oedipus</name>
    <dbReference type="NCBI Taxonomy" id="9490"/>
    <lineage>
        <taxon>Eukaryota</taxon>
        <taxon>Metazoa</taxon>
        <taxon>Chordata</taxon>
        <taxon>Craniata</taxon>
        <taxon>Vertebrata</taxon>
        <taxon>Euteleostomi</taxon>
        <taxon>Mammalia</taxon>
        <taxon>Eutheria</taxon>
        <taxon>Euarchontoglires</taxon>
        <taxon>Primates</taxon>
        <taxon>Haplorrhini</taxon>
        <taxon>Platyrrhini</taxon>
        <taxon>Cebidae</taxon>
        <taxon>Callitrichinae</taxon>
        <taxon>Saguinus</taxon>
    </lineage>
</organism>
<comment type="caution">
    <text evidence="2">The sequence shown here is derived from an EMBL/GenBank/DDBJ whole genome shotgun (WGS) entry which is preliminary data.</text>
</comment>